<sequence length="619" mass="67469">MVVGRFARIFFVACLLALPVWMAQAATCGNDSCEEGENKCTCADDCGQCTGTYGGNACYTYNCTSGSAPGSVCVPTLKLGCCGNGICEKTEAYASCPDDCFPRSVAVDMIDFQDKNFLRGEQMVIRAKVLADLYPAKGADVKAKSPNFLGVVNLFDDGDHNDLLADDGVYGNSTVIPPNAAAGTYNVEVEAFVRTVRGETEFTARLVPYLDLAASLDAAVYALGDTIQVKGSLARLGQPLLVPVTLEIVHEGNPVFSTTLNPDDEGNFSFERRTSLIDPVGEWLVSLKASDTSNNQGLVEKRVQVLEELGVGFLKAEFIEPTARAYDRGNEVNFIVRVVDHHNDVVEKAEVMVLLPGNKAVKALELSPGNYGVKYLLPLDFPVGEQVFTARAVKDVNAVQFSGSSTKNLVVNRLPITVEIVSPSKAIYDLGERIEFTVKAYYSFQKPVEKATVLLDFGSRVVSAKLEADGAYHYATVVTKKGEKGLEAKITVTDAYGNMGSGEVALKIRPSYSPLYLVAKNPLQFGGLGLMVLVLVAFAAYWSMNLAGIRLEEKKKKSLLESKKKVQEQYFNERLIGNREYLQLTEKLNAELDQAEARLNVLKQASILEKIRGLTRKRE</sequence>
<reference evidence="3" key="1">
    <citation type="submission" date="2021-03" db="EMBL/GenBank/DDBJ databases">
        <authorList>
            <person name="Jaffe A."/>
        </authorList>
    </citation>
    <scope>NUCLEOTIDE SEQUENCE</scope>
    <source>
        <strain evidence="3">RIFCSPLOWO2_01_FULL_58_19</strain>
    </source>
</reference>
<evidence type="ECO:0000256" key="2">
    <source>
        <dbReference type="SAM" id="Phobius"/>
    </source>
</evidence>
<dbReference type="Proteomes" id="UP000678237">
    <property type="component" value="Unassembled WGS sequence"/>
</dbReference>
<gene>
    <name evidence="3" type="ORF">J4203_02745</name>
</gene>
<reference evidence="3" key="2">
    <citation type="submission" date="2021-05" db="EMBL/GenBank/DDBJ databases">
        <title>Protein family content uncovers lineage relationships and bacterial pathway maintenance mechanisms in DPANN archaea.</title>
        <authorList>
            <person name="Castelle C.J."/>
            <person name="Meheust R."/>
            <person name="Jaffe A.L."/>
            <person name="Seitz K."/>
            <person name="Gong X."/>
            <person name="Baker B.J."/>
            <person name="Banfield J.F."/>
        </authorList>
    </citation>
    <scope>NUCLEOTIDE SEQUENCE</scope>
    <source>
        <strain evidence="3">RIFCSPLOWO2_01_FULL_58_19</strain>
    </source>
</reference>
<evidence type="ECO:0000256" key="1">
    <source>
        <dbReference type="SAM" id="Coils"/>
    </source>
</evidence>
<protein>
    <submittedName>
        <fullName evidence="3">Uncharacterized protein</fullName>
    </submittedName>
</protein>
<name>A0A8T4LHP4_9ARCH</name>
<evidence type="ECO:0000313" key="3">
    <source>
        <dbReference type="EMBL" id="MBS3062765.1"/>
    </source>
</evidence>
<dbReference type="EMBL" id="JAGVWE010000002">
    <property type="protein sequence ID" value="MBS3062765.1"/>
    <property type="molecule type" value="Genomic_DNA"/>
</dbReference>
<dbReference type="AlphaFoldDB" id="A0A8T4LHP4"/>
<organism evidence="3 4">
    <name type="scientific">Candidatus Iainarchaeum sp</name>
    <dbReference type="NCBI Taxonomy" id="3101447"/>
    <lineage>
        <taxon>Archaea</taxon>
        <taxon>Candidatus Iainarchaeota</taxon>
        <taxon>Candidatus Iainarchaeia</taxon>
        <taxon>Candidatus Iainarchaeales</taxon>
        <taxon>Candidatus Iainarchaeaceae</taxon>
        <taxon>Candidatus Iainarchaeum</taxon>
    </lineage>
</organism>
<proteinExistence type="predicted"/>
<feature type="transmembrane region" description="Helical" evidence="2">
    <location>
        <begin position="525"/>
        <end position="547"/>
    </location>
</feature>
<comment type="caution">
    <text evidence="3">The sequence shown here is derived from an EMBL/GenBank/DDBJ whole genome shotgun (WGS) entry which is preliminary data.</text>
</comment>
<accession>A0A8T4LHP4</accession>
<keyword evidence="2" id="KW-0812">Transmembrane</keyword>
<keyword evidence="1" id="KW-0175">Coiled coil</keyword>
<keyword evidence="2" id="KW-0472">Membrane</keyword>
<evidence type="ECO:0000313" key="4">
    <source>
        <dbReference type="Proteomes" id="UP000678237"/>
    </source>
</evidence>
<keyword evidence="2" id="KW-1133">Transmembrane helix</keyword>
<dbReference type="NCBIfam" id="NF041940">
    <property type="entry name" value="choice_anch_X"/>
    <property type="match status" value="1"/>
</dbReference>
<feature type="coiled-coil region" evidence="1">
    <location>
        <begin position="549"/>
        <end position="605"/>
    </location>
</feature>